<dbReference type="SUPFAM" id="SSF48371">
    <property type="entry name" value="ARM repeat"/>
    <property type="match status" value="1"/>
</dbReference>
<gene>
    <name evidence="2" type="ORF">GpartN1_g3673.t1</name>
</gene>
<dbReference type="PANTHER" id="PTHR13366:SF0">
    <property type="entry name" value="HEAT REPEAT-CONTAINING PROTEIN 6"/>
    <property type="match status" value="1"/>
</dbReference>
<evidence type="ECO:0000259" key="1">
    <source>
        <dbReference type="Pfam" id="PF13251"/>
    </source>
</evidence>
<dbReference type="EMBL" id="BQMJ01000028">
    <property type="protein sequence ID" value="GJQ11882.1"/>
    <property type="molecule type" value="Genomic_DNA"/>
</dbReference>
<dbReference type="InterPro" id="IPR052107">
    <property type="entry name" value="HEAT6"/>
</dbReference>
<dbReference type="PANTHER" id="PTHR13366">
    <property type="entry name" value="MALARIA ANTIGEN-RELATED"/>
    <property type="match status" value="1"/>
</dbReference>
<comment type="caution">
    <text evidence="2">The sequence shown here is derived from an EMBL/GenBank/DDBJ whole genome shotgun (WGS) entry which is preliminary data.</text>
</comment>
<protein>
    <recommendedName>
        <fullName evidence="1">DUF4042 domain-containing protein</fullName>
    </recommendedName>
</protein>
<keyword evidence="3" id="KW-1185">Reference proteome</keyword>
<dbReference type="Proteomes" id="UP001061958">
    <property type="component" value="Unassembled WGS sequence"/>
</dbReference>
<reference evidence="2" key="2">
    <citation type="submission" date="2022-01" db="EMBL/GenBank/DDBJ databases">
        <authorList>
            <person name="Hirooka S."/>
            <person name="Miyagishima S.Y."/>
        </authorList>
    </citation>
    <scope>NUCLEOTIDE SEQUENCE</scope>
    <source>
        <strain evidence="2">NBRC 102759</strain>
    </source>
</reference>
<name>A0A9C7PXW9_9RHOD</name>
<evidence type="ECO:0000313" key="3">
    <source>
        <dbReference type="Proteomes" id="UP001061958"/>
    </source>
</evidence>
<dbReference type="InterPro" id="IPR016024">
    <property type="entry name" value="ARM-type_fold"/>
</dbReference>
<dbReference type="AlphaFoldDB" id="A0A9C7PXW9"/>
<dbReference type="Pfam" id="PF13251">
    <property type="entry name" value="DUF4042"/>
    <property type="match status" value="1"/>
</dbReference>
<sequence>MNSSDYCSYSLLSLERNLKHCKLGEGQLKERLGLVLRNLVETVCNQLEKMKLDKDSILCFNRRQSLLNCLLDNDSTETILYCKYLAHAVGNLFSCLQGYLKSCYSTKLYSKQSETECYSLFELVSSELENLIEYLQRNYPVTYRDGLYHVFCVKMIRVVNLFVLSNLLQNTRRPSQVYHSFWSYLDAEIESCSKVGPLPSILMDDVISDNAENGNEAVSFSWHCILQGCFENVGKFLSLQRDKEVINDRVQTTALLVLRIATKTTSICGSSQAIWDLRTCNHAFIDSLDTQKSSSASEWIDSDDQSGPNETFRTQLRALVLFQQLARHLGYELVPIWNIIFRFETKELESESITGLFVASPFPRIRLVSAKCISEIIACGKNYLSKMIVAPWKSTDRVALPREVQRILLHIHRVLCFALSKEQHSSVVPAIVRCVSILFKVFPYHLLLTTRHPELQNLHKEIFILFNRLVTILLEILKREKVDDTTYSAVVSCLGTVLSIPFPYPIYQQKNLEMESHYLLTLIVGDEGILSTLVDMRNKNVCSGSLLADTYSALCQVSGCYFSTIFEMLQQRPEWKQEMVQSLLYPLKNEALQFLIIRFIHSFMKALFQVGDNQETIFGHCTKDTWQQLTDFWSFIAKQVLVADISHLHSNAASLLLSVLAMIPQNLGEQPSSSCLPLLQQLFHFVDKYRARGNHASVRGEATLAFIRATKVAIRYSYVPLELSHVVELIVDSLSEQNIECIFFSKATEALIELSRLLQDVQQQCSLLDGVRMYLFQRGEELAYRSLDKFHSSKVMFRISIIRLLGSIVSFHDGNDHCFLIEHPCVVDRLIDLLCSILDCQTLPSCRSLNETKLLWNACYMLSWVALHCSHDRKECHRRTETIFRYSFHRLEEEYLHNGSTKVELACLHVLCSLSTDNNYVPIDSRHKEFIKQLRNKSSNGLEEHWERKWSLALEQLQKLERLWEENQLLH</sequence>
<dbReference type="OrthoDB" id="10411358at2759"/>
<dbReference type="InterPro" id="IPR025283">
    <property type="entry name" value="DUF4042"/>
</dbReference>
<accession>A0A9C7PXW9</accession>
<proteinExistence type="predicted"/>
<feature type="domain" description="DUF4042" evidence="1">
    <location>
        <begin position="317"/>
        <end position="447"/>
    </location>
</feature>
<organism evidence="2 3">
    <name type="scientific">Galdieria partita</name>
    <dbReference type="NCBI Taxonomy" id="83374"/>
    <lineage>
        <taxon>Eukaryota</taxon>
        <taxon>Rhodophyta</taxon>
        <taxon>Bangiophyceae</taxon>
        <taxon>Galdieriales</taxon>
        <taxon>Galdieriaceae</taxon>
        <taxon>Galdieria</taxon>
    </lineage>
</organism>
<reference evidence="2" key="1">
    <citation type="journal article" date="2022" name="Proc. Natl. Acad. Sci. U.S.A.">
        <title>Life cycle and functional genomics of the unicellular red alga Galdieria for elucidating algal and plant evolution and industrial use.</title>
        <authorList>
            <person name="Hirooka S."/>
            <person name="Itabashi T."/>
            <person name="Ichinose T.M."/>
            <person name="Onuma R."/>
            <person name="Fujiwara T."/>
            <person name="Yamashita S."/>
            <person name="Jong L.W."/>
            <person name="Tomita R."/>
            <person name="Iwane A.H."/>
            <person name="Miyagishima S.Y."/>
        </authorList>
    </citation>
    <scope>NUCLEOTIDE SEQUENCE</scope>
    <source>
        <strain evidence="2">NBRC 102759</strain>
    </source>
</reference>
<evidence type="ECO:0000313" key="2">
    <source>
        <dbReference type="EMBL" id="GJQ11882.1"/>
    </source>
</evidence>